<evidence type="ECO:0008006" key="3">
    <source>
        <dbReference type="Google" id="ProtNLM"/>
    </source>
</evidence>
<name>A0ABQ9G2X2_9NEOP</name>
<evidence type="ECO:0000313" key="1">
    <source>
        <dbReference type="EMBL" id="KAJ8866829.1"/>
    </source>
</evidence>
<dbReference type="EMBL" id="JARBHB010000016">
    <property type="protein sequence ID" value="KAJ8866829.1"/>
    <property type="molecule type" value="Genomic_DNA"/>
</dbReference>
<organism evidence="1 2">
    <name type="scientific">Dryococelus australis</name>
    <dbReference type="NCBI Taxonomy" id="614101"/>
    <lineage>
        <taxon>Eukaryota</taxon>
        <taxon>Metazoa</taxon>
        <taxon>Ecdysozoa</taxon>
        <taxon>Arthropoda</taxon>
        <taxon>Hexapoda</taxon>
        <taxon>Insecta</taxon>
        <taxon>Pterygota</taxon>
        <taxon>Neoptera</taxon>
        <taxon>Polyneoptera</taxon>
        <taxon>Phasmatodea</taxon>
        <taxon>Verophasmatodea</taxon>
        <taxon>Anareolatae</taxon>
        <taxon>Phasmatidae</taxon>
        <taxon>Eurycanthinae</taxon>
        <taxon>Dryococelus</taxon>
    </lineage>
</organism>
<protein>
    <recommendedName>
        <fullName evidence="3">Reverse transcriptase domain-containing protein</fullName>
    </recommendedName>
</protein>
<reference evidence="1 2" key="1">
    <citation type="submission" date="2023-02" db="EMBL/GenBank/DDBJ databases">
        <title>LHISI_Scaffold_Assembly.</title>
        <authorList>
            <person name="Stuart O.P."/>
            <person name="Cleave R."/>
            <person name="Magrath M.J.L."/>
            <person name="Mikheyev A.S."/>
        </authorList>
    </citation>
    <scope>NUCLEOTIDE SEQUENCE [LARGE SCALE GENOMIC DNA]</scope>
    <source>
        <strain evidence="1">Daus_M_001</strain>
        <tissue evidence="1">Leg muscle</tissue>
    </source>
</reference>
<gene>
    <name evidence="1" type="ORF">PR048_032690</name>
</gene>
<keyword evidence="2" id="KW-1185">Reference proteome</keyword>
<dbReference type="Proteomes" id="UP001159363">
    <property type="component" value="Chromosome 15"/>
</dbReference>
<comment type="caution">
    <text evidence="1">The sequence shown here is derived from an EMBL/GenBank/DDBJ whole genome shotgun (WGS) entry which is preliminary data.</text>
</comment>
<sequence>MNGEKKKKTTEEVSMTVKLHTGAQVNVLRLHTLKKVNNQFQVKPTSVKLKTLDGVITPVGKLPCCVKLKGLMLILTSYDATAGKNRPSNVVCPALVESISILVIYLDDLLCMGETEATHNEPVRQVVEKA</sequence>
<proteinExistence type="predicted"/>
<accession>A0ABQ9G2X2</accession>
<evidence type="ECO:0000313" key="2">
    <source>
        <dbReference type="Proteomes" id="UP001159363"/>
    </source>
</evidence>